<proteinExistence type="predicted"/>
<dbReference type="RefSeq" id="WP_076836585.1">
    <property type="nucleotide sequence ID" value="NZ_CP019434.1"/>
</dbReference>
<organism evidence="3 4">
    <name type="scientific">Acidihalobacter ferrooxydans</name>
    <dbReference type="NCBI Taxonomy" id="1765967"/>
    <lineage>
        <taxon>Bacteria</taxon>
        <taxon>Pseudomonadati</taxon>
        <taxon>Pseudomonadota</taxon>
        <taxon>Gammaproteobacteria</taxon>
        <taxon>Chromatiales</taxon>
        <taxon>Ectothiorhodospiraceae</taxon>
        <taxon>Acidihalobacter</taxon>
    </lineage>
</organism>
<keyword evidence="4" id="KW-1185">Reference proteome</keyword>
<accession>A0A1P8UGG0</accession>
<dbReference type="STRING" id="1765967.BW247_07400"/>
<protein>
    <recommendedName>
        <fullName evidence="5">PucR family transcriptional regulator</fullName>
    </recommendedName>
</protein>
<evidence type="ECO:0000259" key="1">
    <source>
        <dbReference type="Pfam" id="PF07905"/>
    </source>
</evidence>
<gene>
    <name evidence="3" type="ORF">BW247_07400</name>
</gene>
<dbReference type="InterPro" id="IPR042070">
    <property type="entry name" value="PucR_C-HTH_sf"/>
</dbReference>
<dbReference type="Pfam" id="PF07905">
    <property type="entry name" value="PucR"/>
    <property type="match status" value="1"/>
</dbReference>
<dbReference type="SUPFAM" id="SSF46689">
    <property type="entry name" value="Homeodomain-like"/>
    <property type="match status" value="1"/>
</dbReference>
<dbReference type="KEGG" id="afy:BW247_07400"/>
<dbReference type="OrthoDB" id="2973014at2"/>
<dbReference type="EMBL" id="CP019434">
    <property type="protein sequence ID" value="APZ42937.1"/>
    <property type="molecule type" value="Genomic_DNA"/>
</dbReference>
<evidence type="ECO:0000313" key="4">
    <source>
        <dbReference type="Proteomes" id="UP000243807"/>
    </source>
</evidence>
<dbReference type="Gene3D" id="1.10.10.2840">
    <property type="entry name" value="PucR C-terminal helix-turn-helix domain"/>
    <property type="match status" value="1"/>
</dbReference>
<feature type="domain" description="Purine catabolism PurC-like" evidence="1">
    <location>
        <begin position="6"/>
        <end position="126"/>
    </location>
</feature>
<dbReference type="InterPro" id="IPR009057">
    <property type="entry name" value="Homeodomain-like_sf"/>
</dbReference>
<name>A0A1P8UGG0_9GAMM</name>
<dbReference type="InterPro" id="IPR012914">
    <property type="entry name" value="PucR_dom"/>
</dbReference>
<evidence type="ECO:0008006" key="5">
    <source>
        <dbReference type="Google" id="ProtNLM"/>
    </source>
</evidence>
<evidence type="ECO:0000313" key="3">
    <source>
        <dbReference type="EMBL" id="APZ42937.1"/>
    </source>
</evidence>
<dbReference type="AlphaFoldDB" id="A0A1P8UGG0"/>
<feature type="domain" description="PucR C-terminal helix-turn-helix" evidence="2">
    <location>
        <begin position="172"/>
        <end position="213"/>
    </location>
</feature>
<dbReference type="Pfam" id="PF13556">
    <property type="entry name" value="HTH_30"/>
    <property type="match status" value="1"/>
</dbReference>
<reference evidence="3 4" key="1">
    <citation type="submission" date="2017-01" db="EMBL/GenBank/DDBJ databases">
        <title>Draft sequence of Acidihalobacter ferrooxidans strain DSM 14175 (strain V8).</title>
        <authorList>
            <person name="Khaleque H.N."/>
            <person name="Ramsay J.P."/>
            <person name="Murphy R.J.T."/>
            <person name="Kaksonen A.H."/>
            <person name="Boxall N.J."/>
            <person name="Watkin E.L.J."/>
        </authorList>
    </citation>
    <scope>NUCLEOTIDE SEQUENCE [LARGE SCALE GENOMIC DNA]</scope>
    <source>
        <strain evidence="3 4">V8</strain>
    </source>
</reference>
<sequence>MLSVADALTDPCMQHAELIAGHNGLQRPLRWVHSAEVLHIANLLEGGELLLTTGMSLARATAQTQTHYLRSLAAGNISALAFELVTSFGELPSLFPQWAKKSGIPLIVFRREVSFSAIEHRLAQRIFAQDTTPIFPPGTDAHAPASDENAYVWACSELAPLLRLPDKKRLRLMETLHVLLQLHFNMSKAARALGLRRQSLYYRYAQLEDLVGDLRGNPELGGRLLTALNRYPRDVFLTLCPLSTPHARSRLAFNPEASAVAITADESLPHPSYFHLAPGDLTYG</sequence>
<evidence type="ECO:0000259" key="2">
    <source>
        <dbReference type="Pfam" id="PF13556"/>
    </source>
</evidence>
<dbReference type="InterPro" id="IPR025736">
    <property type="entry name" value="PucR_C-HTH_dom"/>
</dbReference>
<dbReference type="Proteomes" id="UP000243807">
    <property type="component" value="Chromosome"/>
</dbReference>